<evidence type="ECO:0000256" key="1">
    <source>
        <dbReference type="SAM" id="MobiDB-lite"/>
    </source>
</evidence>
<name>A0ABQ9G130_9NEOP</name>
<dbReference type="EMBL" id="JARBHB010000017">
    <property type="protein sequence ID" value="KAJ8866179.1"/>
    <property type="molecule type" value="Genomic_DNA"/>
</dbReference>
<evidence type="ECO:0000313" key="3">
    <source>
        <dbReference type="Proteomes" id="UP001159363"/>
    </source>
</evidence>
<evidence type="ECO:0000313" key="2">
    <source>
        <dbReference type="EMBL" id="KAJ8866179.1"/>
    </source>
</evidence>
<comment type="caution">
    <text evidence="2">The sequence shown here is derived from an EMBL/GenBank/DDBJ whole genome shotgun (WGS) entry which is preliminary data.</text>
</comment>
<accession>A0ABQ9G130</accession>
<proteinExistence type="predicted"/>
<feature type="region of interest" description="Disordered" evidence="1">
    <location>
        <begin position="280"/>
        <end position="310"/>
    </location>
</feature>
<gene>
    <name evidence="2" type="ORF">PR048_033703</name>
</gene>
<reference evidence="2 3" key="1">
    <citation type="submission" date="2023-02" db="EMBL/GenBank/DDBJ databases">
        <title>LHISI_Scaffold_Assembly.</title>
        <authorList>
            <person name="Stuart O.P."/>
            <person name="Cleave R."/>
            <person name="Magrath M.J.L."/>
            <person name="Mikheyev A.S."/>
        </authorList>
    </citation>
    <scope>NUCLEOTIDE SEQUENCE [LARGE SCALE GENOMIC DNA]</scope>
    <source>
        <strain evidence="2">Daus_M_001</strain>
        <tissue evidence="2">Leg muscle</tissue>
    </source>
</reference>
<protein>
    <submittedName>
        <fullName evidence="2">Uncharacterized protein</fullName>
    </submittedName>
</protein>
<dbReference type="Proteomes" id="UP001159363">
    <property type="component" value="Chromosome 16"/>
</dbReference>
<feature type="region of interest" description="Disordered" evidence="1">
    <location>
        <begin position="439"/>
        <end position="460"/>
    </location>
</feature>
<sequence>MDWNGVESRVSETSTLKSSILAGHDRSIRYPLHHDDNMAALVTISVLNYCFFHPSSHLAVDSMLKKCTCRKSPDAYKERKSCKETCIAAERDWAAMACTWGHDYLLPECTIVKKRCYSRDERLPLCKVEDLAFSQVSAVLHRYEANYDESVTFGQLCSSAGMQGWGKREIIEKTRGPHQELNPVRLGGRRDGAHMEFCLLLLMRDTPWKDLLMQCAESFLARLGGVSVTSADSSSAAVHDLHTWIYFSPHTKTDRVRIPPESLPDLRTWESCVIERRNLGGGAEETGDPRKDPPTNGIVLHDSHLRKSDDPAGDWTRIALVGGERANRSATAAPRDDAAGRWVFSVIFHFPRPFIPVLLHINLASPSSVDTCAFISGRDRIQNLVHSPLLQRLVFDGGQALLDLGLVTRVLRQQSGEPRLQAADGALYKNNNHVHIHNTTPLHDYNINGQGKQTGNESGR</sequence>
<keyword evidence="3" id="KW-1185">Reference proteome</keyword>
<feature type="compositionally biased region" description="Basic and acidic residues" evidence="1">
    <location>
        <begin position="301"/>
        <end position="310"/>
    </location>
</feature>
<organism evidence="2 3">
    <name type="scientific">Dryococelus australis</name>
    <dbReference type="NCBI Taxonomy" id="614101"/>
    <lineage>
        <taxon>Eukaryota</taxon>
        <taxon>Metazoa</taxon>
        <taxon>Ecdysozoa</taxon>
        <taxon>Arthropoda</taxon>
        <taxon>Hexapoda</taxon>
        <taxon>Insecta</taxon>
        <taxon>Pterygota</taxon>
        <taxon>Neoptera</taxon>
        <taxon>Polyneoptera</taxon>
        <taxon>Phasmatodea</taxon>
        <taxon>Verophasmatodea</taxon>
        <taxon>Anareolatae</taxon>
        <taxon>Phasmatidae</taxon>
        <taxon>Eurycanthinae</taxon>
        <taxon>Dryococelus</taxon>
    </lineage>
</organism>